<dbReference type="InterPro" id="IPR052264">
    <property type="entry name" value="UPF0175_domain"/>
</dbReference>
<name>A0A480A4A0_9CYAN</name>
<comment type="similarity">
    <text evidence="1">Belongs to the UPF0175 family.</text>
</comment>
<proteinExistence type="inferred from homology"/>
<evidence type="ECO:0000313" key="2">
    <source>
        <dbReference type="EMBL" id="GCL38091.1"/>
    </source>
</evidence>
<comment type="caution">
    <text evidence="2">The sequence shown here is derived from an EMBL/GenBank/DDBJ whole genome shotgun (WGS) entry which is preliminary data.</text>
</comment>
<reference evidence="3" key="1">
    <citation type="submission" date="2019-02" db="EMBL/GenBank/DDBJ databases">
        <title>Draft genome sequence of Sphaerospermopsis reniformis NIES-1949.</title>
        <authorList>
            <person name="Yamaguchi H."/>
            <person name="Suzuki S."/>
            <person name="Kawachi M."/>
        </authorList>
    </citation>
    <scope>NUCLEOTIDE SEQUENCE [LARGE SCALE GENOMIC DNA]</scope>
    <source>
        <strain evidence="3">NIES-1949</strain>
    </source>
</reference>
<dbReference type="RefSeq" id="WP_137668086.1">
    <property type="nucleotide sequence ID" value="NZ_BJCE01000115.1"/>
</dbReference>
<evidence type="ECO:0000313" key="3">
    <source>
        <dbReference type="Proteomes" id="UP000300142"/>
    </source>
</evidence>
<organism evidence="2 3">
    <name type="scientific">Sphaerospermopsis reniformis</name>
    <dbReference type="NCBI Taxonomy" id="531300"/>
    <lineage>
        <taxon>Bacteria</taxon>
        <taxon>Bacillati</taxon>
        <taxon>Cyanobacteriota</taxon>
        <taxon>Cyanophyceae</taxon>
        <taxon>Nostocales</taxon>
        <taxon>Aphanizomenonaceae</taxon>
        <taxon>Sphaerospermopsis</taxon>
    </lineage>
</organism>
<dbReference type="Proteomes" id="UP000300142">
    <property type="component" value="Unassembled WGS sequence"/>
</dbReference>
<dbReference type="PANTHER" id="PTHR37525:SF1">
    <property type="entry name" value="UPF0175 PROTEIN SSL1255"/>
    <property type="match status" value="1"/>
</dbReference>
<gene>
    <name evidence="2" type="ORF">SR1949_32040</name>
</gene>
<sequence>MTTISIELPESIFHTLGKSPDELAREMKIAAAVKWYELGSISQGKAAEIAGLNRIEFMDVLIRYQVSPFQYTAVELAEEIASLDE</sequence>
<dbReference type="InterPro" id="IPR005368">
    <property type="entry name" value="UPF0175"/>
</dbReference>
<accession>A0A480A4A0</accession>
<evidence type="ECO:0000256" key="1">
    <source>
        <dbReference type="ARBA" id="ARBA00005651"/>
    </source>
</evidence>
<dbReference type="AlphaFoldDB" id="A0A480A4A0"/>
<dbReference type="EMBL" id="BJCE01000115">
    <property type="protein sequence ID" value="GCL38091.1"/>
    <property type="molecule type" value="Genomic_DNA"/>
</dbReference>
<dbReference type="Pfam" id="PF03683">
    <property type="entry name" value="UPF0175"/>
    <property type="match status" value="1"/>
</dbReference>
<keyword evidence="3" id="KW-1185">Reference proteome</keyword>
<dbReference type="PANTHER" id="PTHR37525">
    <property type="entry name" value="UPF0175 PROTEIN SSL1255"/>
    <property type="match status" value="1"/>
</dbReference>
<protein>
    <submittedName>
        <fullName evidence="2">Uncharacterized protein</fullName>
    </submittedName>
</protein>